<reference evidence="2" key="1">
    <citation type="journal article" date="2022" name="Front. Genet.">
        <title>Chromosome-Scale Assembly of the Dendrobium nobile Genome Provides Insights Into the Molecular Mechanism of the Biosynthesis of the Medicinal Active Ingredient of Dendrobium.</title>
        <authorList>
            <person name="Xu Q."/>
            <person name="Niu S.-C."/>
            <person name="Li K.-L."/>
            <person name="Zheng P.-J."/>
            <person name="Zhang X.-J."/>
            <person name="Jia Y."/>
            <person name="Liu Y."/>
            <person name="Niu Y.-X."/>
            <person name="Yu L.-H."/>
            <person name="Chen D.-F."/>
            <person name="Zhang G.-Q."/>
        </authorList>
    </citation>
    <scope>NUCLEOTIDE SEQUENCE</scope>
    <source>
        <tissue evidence="2">Leaf</tissue>
    </source>
</reference>
<keyword evidence="1" id="KW-1133">Transmembrane helix</keyword>
<accession>A0A8T3ABA7</accession>
<evidence type="ECO:0000256" key="1">
    <source>
        <dbReference type="SAM" id="Phobius"/>
    </source>
</evidence>
<feature type="transmembrane region" description="Helical" evidence="1">
    <location>
        <begin position="12"/>
        <end position="33"/>
    </location>
</feature>
<protein>
    <submittedName>
        <fullName evidence="2">Uncharacterized protein</fullName>
    </submittedName>
</protein>
<keyword evidence="1" id="KW-0812">Transmembrane</keyword>
<proteinExistence type="predicted"/>
<sequence length="107" mass="12655">MYSRSHFTKGPKIMLLPAANCLLNLWICNYLFNNLYASQCIYVVPCCHLIFCAIFFNIFGFEWKKKVVDWDDWSKWVKSEGIDKDVILLKDGIFSRVKKHVQIMKDI</sequence>
<comment type="caution">
    <text evidence="2">The sequence shown here is derived from an EMBL/GenBank/DDBJ whole genome shotgun (WGS) entry which is preliminary data.</text>
</comment>
<evidence type="ECO:0000313" key="3">
    <source>
        <dbReference type="Proteomes" id="UP000829196"/>
    </source>
</evidence>
<gene>
    <name evidence="2" type="ORF">KFK09_027338</name>
</gene>
<dbReference type="EMBL" id="JAGYWB010000018">
    <property type="protein sequence ID" value="KAI0493062.1"/>
    <property type="molecule type" value="Genomic_DNA"/>
</dbReference>
<feature type="transmembrane region" description="Helical" evidence="1">
    <location>
        <begin position="39"/>
        <end position="59"/>
    </location>
</feature>
<dbReference type="Proteomes" id="UP000829196">
    <property type="component" value="Unassembled WGS sequence"/>
</dbReference>
<keyword evidence="3" id="KW-1185">Reference proteome</keyword>
<evidence type="ECO:0000313" key="2">
    <source>
        <dbReference type="EMBL" id="KAI0493062.1"/>
    </source>
</evidence>
<keyword evidence="1" id="KW-0472">Membrane</keyword>
<organism evidence="2 3">
    <name type="scientific">Dendrobium nobile</name>
    <name type="common">Orchid</name>
    <dbReference type="NCBI Taxonomy" id="94219"/>
    <lineage>
        <taxon>Eukaryota</taxon>
        <taxon>Viridiplantae</taxon>
        <taxon>Streptophyta</taxon>
        <taxon>Embryophyta</taxon>
        <taxon>Tracheophyta</taxon>
        <taxon>Spermatophyta</taxon>
        <taxon>Magnoliopsida</taxon>
        <taxon>Liliopsida</taxon>
        <taxon>Asparagales</taxon>
        <taxon>Orchidaceae</taxon>
        <taxon>Epidendroideae</taxon>
        <taxon>Malaxideae</taxon>
        <taxon>Dendrobiinae</taxon>
        <taxon>Dendrobium</taxon>
    </lineage>
</organism>
<dbReference type="AlphaFoldDB" id="A0A8T3ABA7"/>
<name>A0A8T3ABA7_DENNO</name>